<keyword evidence="12" id="KW-1185">Reference proteome</keyword>
<dbReference type="GO" id="GO:0003700">
    <property type="term" value="F:DNA-binding transcription factor activity"/>
    <property type="evidence" value="ECO:0007669"/>
    <property type="project" value="InterPro"/>
</dbReference>
<dbReference type="SMART" id="SM00432">
    <property type="entry name" value="MADS"/>
    <property type="match status" value="1"/>
</dbReference>
<comment type="subcellular location">
    <subcellularLocation>
        <location evidence="1">Nucleus</location>
    </subcellularLocation>
</comment>
<dbReference type="Gene3D" id="3.40.1810.10">
    <property type="entry name" value="Transcription factor, MADS-box"/>
    <property type="match status" value="1"/>
</dbReference>
<dbReference type="GO" id="GO:0046983">
    <property type="term" value="F:protein dimerization activity"/>
    <property type="evidence" value="ECO:0007669"/>
    <property type="project" value="InterPro"/>
</dbReference>
<reference evidence="11" key="2">
    <citation type="submission" date="2023-05" db="EMBL/GenBank/DDBJ databases">
        <authorList>
            <person name="Schelkunov M.I."/>
        </authorList>
    </citation>
    <scope>NUCLEOTIDE SEQUENCE</scope>
    <source>
        <strain evidence="11">Hsosn_3</strain>
        <tissue evidence="11">Leaf</tissue>
    </source>
</reference>
<evidence type="ECO:0000259" key="9">
    <source>
        <dbReference type="PROSITE" id="PS50066"/>
    </source>
</evidence>
<dbReference type="InterPro" id="IPR002100">
    <property type="entry name" value="TF_MADSbox"/>
</dbReference>
<dbReference type="PANTHER" id="PTHR48019">
    <property type="entry name" value="SERUM RESPONSE FACTOR HOMOLOG"/>
    <property type="match status" value="1"/>
</dbReference>
<dbReference type="InterPro" id="IPR036879">
    <property type="entry name" value="TF_MADSbox_sf"/>
</dbReference>
<dbReference type="Pfam" id="PF00319">
    <property type="entry name" value="SRF-TF"/>
    <property type="match status" value="1"/>
</dbReference>
<protein>
    <submittedName>
        <fullName evidence="11">MADS-box</fullName>
    </submittedName>
</protein>
<evidence type="ECO:0000313" key="12">
    <source>
        <dbReference type="Proteomes" id="UP001237642"/>
    </source>
</evidence>
<evidence type="ECO:0000256" key="4">
    <source>
        <dbReference type="ARBA" id="ARBA00023163"/>
    </source>
</evidence>
<keyword evidence="4" id="KW-0804">Transcription</keyword>
<evidence type="ECO:0000256" key="2">
    <source>
        <dbReference type="ARBA" id="ARBA00023015"/>
    </source>
</evidence>
<organism evidence="11 12">
    <name type="scientific">Heracleum sosnowskyi</name>
    <dbReference type="NCBI Taxonomy" id="360622"/>
    <lineage>
        <taxon>Eukaryota</taxon>
        <taxon>Viridiplantae</taxon>
        <taxon>Streptophyta</taxon>
        <taxon>Embryophyta</taxon>
        <taxon>Tracheophyta</taxon>
        <taxon>Spermatophyta</taxon>
        <taxon>Magnoliopsida</taxon>
        <taxon>eudicotyledons</taxon>
        <taxon>Gunneridae</taxon>
        <taxon>Pentapetalae</taxon>
        <taxon>asterids</taxon>
        <taxon>campanulids</taxon>
        <taxon>Apiales</taxon>
        <taxon>Apiaceae</taxon>
        <taxon>Apioideae</taxon>
        <taxon>apioid superclade</taxon>
        <taxon>Tordylieae</taxon>
        <taxon>Tordyliinae</taxon>
        <taxon>Heracleum</taxon>
    </lineage>
</organism>
<evidence type="ECO:0000256" key="8">
    <source>
        <dbReference type="SAM" id="MobiDB-lite"/>
    </source>
</evidence>
<feature type="domain" description="MADS-box" evidence="9">
    <location>
        <begin position="1"/>
        <end position="61"/>
    </location>
</feature>
<dbReference type="Proteomes" id="UP001237642">
    <property type="component" value="Unassembled WGS sequence"/>
</dbReference>
<keyword evidence="3" id="KW-0238">DNA-binding</keyword>
<accession>A0AAD8MV28</accession>
<comment type="caution">
    <text evidence="11">The sequence shown here is derived from an EMBL/GenBank/DDBJ whole genome shotgun (WGS) entry which is preliminary data.</text>
</comment>
<dbReference type="InterPro" id="IPR050142">
    <property type="entry name" value="MADS-box/MEF2_TF"/>
</dbReference>
<dbReference type="Pfam" id="PF01486">
    <property type="entry name" value="K-box"/>
    <property type="match status" value="1"/>
</dbReference>
<evidence type="ECO:0000313" key="11">
    <source>
        <dbReference type="EMBL" id="KAK1386401.1"/>
    </source>
</evidence>
<dbReference type="GO" id="GO:0000977">
    <property type="term" value="F:RNA polymerase II transcription regulatory region sequence-specific DNA binding"/>
    <property type="evidence" value="ECO:0007669"/>
    <property type="project" value="InterPro"/>
</dbReference>
<name>A0AAD8MV28_9APIA</name>
<dbReference type="PROSITE" id="PS00350">
    <property type="entry name" value="MADS_BOX_1"/>
    <property type="match status" value="1"/>
</dbReference>
<dbReference type="EMBL" id="JAUIZM010000005">
    <property type="protein sequence ID" value="KAK1386401.1"/>
    <property type="molecule type" value="Genomic_DNA"/>
</dbReference>
<dbReference type="PROSITE" id="PS51297">
    <property type="entry name" value="K_BOX"/>
    <property type="match status" value="1"/>
</dbReference>
<feature type="domain" description="K-box" evidence="10">
    <location>
        <begin position="87"/>
        <end position="177"/>
    </location>
</feature>
<sequence>MGRGKIEIAKIENSNSRQVTFSKRRAGLMKKAYELSVLCDAEIAVIVFSSTGKLFEFASSSMEQTLARYSKCVESSENSAIVEHEVPKKDVREVECLKQEIADLQLKNMQILGKDLSGLGLNELQKLEQLLNEGLLSIKEKKEQLLLAQVDLLRQKEQKVTMENATLHRRIMKLESFFPPNALPVSYLEQGVPREYSPGKHVSSSQDTECHTEAENGELMTTLFLGPPPENGQRKRKTPENDSGNPSGTSGSQIE</sequence>
<evidence type="ECO:0000256" key="1">
    <source>
        <dbReference type="ARBA" id="ARBA00004123"/>
    </source>
</evidence>
<keyword evidence="7" id="KW-0175">Coiled coil</keyword>
<dbReference type="SUPFAM" id="SSF55455">
    <property type="entry name" value="SRF-like"/>
    <property type="match status" value="1"/>
</dbReference>
<feature type="region of interest" description="Disordered" evidence="8">
    <location>
        <begin position="196"/>
        <end position="255"/>
    </location>
</feature>
<dbReference type="InterPro" id="IPR033896">
    <property type="entry name" value="MEF2-like_N"/>
</dbReference>
<keyword evidence="5" id="KW-0539">Nucleus</keyword>
<proteinExistence type="predicted"/>
<dbReference type="PRINTS" id="PR00404">
    <property type="entry name" value="MADSDOMAIN"/>
</dbReference>
<dbReference type="GO" id="GO:0005634">
    <property type="term" value="C:nucleus"/>
    <property type="evidence" value="ECO:0007669"/>
    <property type="project" value="UniProtKB-SubCell"/>
</dbReference>
<dbReference type="CDD" id="cd00265">
    <property type="entry name" value="MADS_MEF2_like"/>
    <property type="match status" value="1"/>
</dbReference>
<evidence type="ECO:0000259" key="10">
    <source>
        <dbReference type="PROSITE" id="PS51297"/>
    </source>
</evidence>
<reference evidence="11" key="1">
    <citation type="submission" date="2023-02" db="EMBL/GenBank/DDBJ databases">
        <title>Genome of toxic invasive species Heracleum sosnowskyi carries increased number of genes despite the absence of recent whole-genome duplications.</title>
        <authorList>
            <person name="Schelkunov M."/>
            <person name="Shtratnikova V."/>
            <person name="Makarenko M."/>
            <person name="Klepikova A."/>
            <person name="Omelchenko D."/>
            <person name="Novikova G."/>
            <person name="Obukhova E."/>
            <person name="Bogdanov V."/>
            <person name="Penin A."/>
            <person name="Logacheva M."/>
        </authorList>
    </citation>
    <scope>NUCLEOTIDE SEQUENCE</scope>
    <source>
        <strain evidence="11">Hsosn_3</strain>
        <tissue evidence="11">Leaf</tissue>
    </source>
</reference>
<evidence type="ECO:0000256" key="3">
    <source>
        <dbReference type="ARBA" id="ARBA00023125"/>
    </source>
</evidence>
<gene>
    <name evidence="11" type="ORF">POM88_024136</name>
</gene>
<dbReference type="PROSITE" id="PS50066">
    <property type="entry name" value="MADS_BOX_2"/>
    <property type="match status" value="1"/>
</dbReference>
<evidence type="ECO:0000256" key="7">
    <source>
        <dbReference type="SAM" id="Coils"/>
    </source>
</evidence>
<evidence type="ECO:0000256" key="5">
    <source>
        <dbReference type="ARBA" id="ARBA00023242"/>
    </source>
</evidence>
<dbReference type="GO" id="GO:0045944">
    <property type="term" value="P:positive regulation of transcription by RNA polymerase II"/>
    <property type="evidence" value="ECO:0007669"/>
    <property type="project" value="InterPro"/>
</dbReference>
<comment type="function">
    <text evidence="6">Probable transcription factor.</text>
</comment>
<dbReference type="InterPro" id="IPR002487">
    <property type="entry name" value="TF_Kbox"/>
</dbReference>
<feature type="compositionally biased region" description="Polar residues" evidence="8">
    <location>
        <begin position="241"/>
        <end position="255"/>
    </location>
</feature>
<evidence type="ECO:0000256" key="6">
    <source>
        <dbReference type="ARBA" id="ARBA00037260"/>
    </source>
</evidence>
<feature type="coiled-coil region" evidence="7">
    <location>
        <begin position="94"/>
        <end position="144"/>
    </location>
</feature>
<dbReference type="AlphaFoldDB" id="A0AAD8MV28"/>
<dbReference type="FunFam" id="3.40.1810.10:FF:000003">
    <property type="entry name" value="MADS-box transcription factor MADS-MC"/>
    <property type="match status" value="1"/>
</dbReference>
<keyword evidence="2" id="KW-0805">Transcription regulation</keyword>